<dbReference type="Pfam" id="PF00842">
    <property type="entry name" value="Ala_racemase_C"/>
    <property type="match status" value="1"/>
</dbReference>
<evidence type="ECO:0000313" key="5">
    <source>
        <dbReference type="EMBL" id="CAB4344272.1"/>
    </source>
</evidence>
<dbReference type="FunFam" id="3.20.20.10:FF:000002">
    <property type="entry name" value="Alanine racemase"/>
    <property type="match status" value="1"/>
</dbReference>
<comment type="cofactor">
    <cofactor evidence="1">
        <name>pyridoxal 5'-phosphate</name>
        <dbReference type="ChEBI" id="CHEBI:597326"/>
    </cofactor>
</comment>
<dbReference type="GO" id="GO:0030632">
    <property type="term" value="P:D-alanine biosynthetic process"/>
    <property type="evidence" value="ECO:0007669"/>
    <property type="project" value="TreeGrafter"/>
</dbReference>
<dbReference type="PROSITE" id="PS00395">
    <property type="entry name" value="ALANINE_RACEMASE"/>
    <property type="match status" value="1"/>
</dbReference>
<organism evidence="5">
    <name type="scientific">freshwater metagenome</name>
    <dbReference type="NCBI Taxonomy" id="449393"/>
    <lineage>
        <taxon>unclassified sequences</taxon>
        <taxon>metagenomes</taxon>
        <taxon>ecological metagenomes</taxon>
    </lineage>
</organism>
<keyword evidence="3" id="KW-0413">Isomerase</keyword>
<dbReference type="Gene3D" id="2.40.37.10">
    <property type="entry name" value="Lyase, Ornithine Decarboxylase, Chain A, domain 1"/>
    <property type="match status" value="1"/>
</dbReference>
<reference evidence="5" key="1">
    <citation type="submission" date="2020-05" db="EMBL/GenBank/DDBJ databases">
        <authorList>
            <person name="Chiriac C."/>
            <person name="Salcher M."/>
            <person name="Ghai R."/>
            <person name="Kavagutti S V."/>
        </authorList>
    </citation>
    <scope>NUCLEOTIDE SEQUENCE</scope>
</reference>
<sequence>MEVRALASVNLAAIERNVGLLRRSAPTSQLCAVVKADGYGHGAVQAARAALAGGAEWLAVATAQEAVEIRGAGITSPLLVLGALTQSEVQVAVGAGADISAWSSEFLDRVVAGGGARVHIKLDTGMGRLGTRDQQLASDLAAVAAQSPGCRLVGVMTHFATADERGDGFFDEQLDCFSQWSAPIAEANPGLLRHAANSAALIRDRRSHFDMVRPGVACYGLDPFGEDPHAQQLEPAMELSSYLAAGKPCEVGQSVGYGRTFIASSPTMTGTIPVGYADGYKRVFSNNGDVLIGGKRFPIVGNVSMDNCSVDLGLNSDPVRLGDKAILLGADGGEEITAEELARQAGTINYEIVTSVSGRVPRRYHRDGAKVGDND</sequence>
<dbReference type="GO" id="GO:0008784">
    <property type="term" value="F:alanine racemase activity"/>
    <property type="evidence" value="ECO:0007669"/>
    <property type="project" value="InterPro"/>
</dbReference>
<dbReference type="SUPFAM" id="SSF50621">
    <property type="entry name" value="Alanine racemase C-terminal domain-like"/>
    <property type="match status" value="1"/>
</dbReference>
<dbReference type="SMART" id="SM01005">
    <property type="entry name" value="Ala_racemase_C"/>
    <property type="match status" value="1"/>
</dbReference>
<dbReference type="InterPro" id="IPR029066">
    <property type="entry name" value="PLP-binding_barrel"/>
</dbReference>
<dbReference type="InterPro" id="IPR011079">
    <property type="entry name" value="Ala_racemase_C"/>
</dbReference>
<dbReference type="PRINTS" id="PR00992">
    <property type="entry name" value="ALARACEMASE"/>
</dbReference>
<dbReference type="SUPFAM" id="SSF51419">
    <property type="entry name" value="PLP-binding barrel"/>
    <property type="match status" value="1"/>
</dbReference>
<dbReference type="InterPro" id="IPR009006">
    <property type="entry name" value="Ala_racemase/Decarboxylase_C"/>
</dbReference>
<dbReference type="GO" id="GO:0030170">
    <property type="term" value="F:pyridoxal phosphate binding"/>
    <property type="evidence" value="ECO:0007669"/>
    <property type="project" value="TreeGrafter"/>
</dbReference>
<dbReference type="PANTHER" id="PTHR30511:SF0">
    <property type="entry name" value="ALANINE RACEMASE, CATABOLIC-RELATED"/>
    <property type="match status" value="1"/>
</dbReference>
<proteinExistence type="inferred from homology"/>
<dbReference type="GO" id="GO:0009252">
    <property type="term" value="P:peptidoglycan biosynthetic process"/>
    <property type="evidence" value="ECO:0007669"/>
    <property type="project" value="TreeGrafter"/>
</dbReference>
<gene>
    <name evidence="5" type="ORF">UFOPK3547_00912</name>
</gene>
<evidence type="ECO:0000256" key="3">
    <source>
        <dbReference type="ARBA" id="ARBA00023235"/>
    </source>
</evidence>
<dbReference type="InterPro" id="IPR000821">
    <property type="entry name" value="Ala_racemase"/>
</dbReference>
<dbReference type="Gene3D" id="3.20.20.10">
    <property type="entry name" value="Alanine racemase"/>
    <property type="match status" value="1"/>
</dbReference>
<dbReference type="PANTHER" id="PTHR30511">
    <property type="entry name" value="ALANINE RACEMASE"/>
    <property type="match status" value="1"/>
</dbReference>
<dbReference type="EMBL" id="CAESAN010000067">
    <property type="protein sequence ID" value="CAB4344272.1"/>
    <property type="molecule type" value="Genomic_DNA"/>
</dbReference>
<dbReference type="CDD" id="cd00430">
    <property type="entry name" value="PLPDE_III_AR"/>
    <property type="match status" value="1"/>
</dbReference>
<evidence type="ECO:0000256" key="1">
    <source>
        <dbReference type="ARBA" id="ARBA00001933"/>
    </source>
</evidence>
<feature type="domain" description="Alanine racemase C-terminal" evidence="4">
    <location>
        <begin position="236"/>
        <end position="365"/>
    </location>
</feature>
<protein>
    <submittedName>
        <fullName evidence="5">Unannotated protein</fullName>
    </submittedName>
</protein>
<dbReference type="HAMAP" id="MF_01201">
    <property type="entry name" value="Ala_racemase"/>
    <property type="match status" value="1"/>
</dbReference>
<dbReference type="NCBIfam" id="TIGR00492">
    <property type="entry name" value="alr"/>
    <property type="match status" value="1"/>
</dbReference>
<evidence type="ECO:0000259" key="4">
    <source>
        <dbReference type="SMART" id="SM01005"/>
    </source>
</evidence>
<accession>A0A6J5ZSB1</accession>
<dbReference type="AlphaFoldDB" id="A0A6J5ZSB1"/>
<dbReference type="InterPro" id="IPR001608">
    <property type="entry name" value="Ala_racemase_N"/>
</dbReference>
<keyword evidence="2" id="KW-0663">Pyridoxal phosphate</keyword>
<dbReference type="InterPro" id="IPR020622">
    <property type="entry name" value="Ala_racemase_pyridoxalP-BS"/>
</dbReference>
<dbReference type="GO" id="GO:0005829">
    <property type="term" value="C:cytosol"/>
    <property type="evidence" value="ECO:0007669"/>
    <property type="project" value="TreeGrafter"/>
</dbReference>
<dbReference type="Pfam" id="PF01168">
    <property type="entry name" value="Ala_racemase_N"/>
    <property type="match status" value="1"/>
</dbReference>
<evidence type="ECO:0000256" key="2">
    <source>
        <dbReference type="ARBA" id="ARBA00022898"/>
    </source>
</evidence>
<name>A0A6J5ZSB1_9ZZZZ</name>